<dbReference type="RefSeq" id="WP_215785621.1">
    <property type="nucleotide sequence ID" value="NZ_JAHKKG010000003.1"/>
</dbReference>
<accession>A0ABS5YLL7</accession>
<organism evidence="3 4">
    <name type="scientific">Paractinoplanes bogorensis</name>
    <dbReference type="NCBI Taxonomy" id="1610840"/>
    <lineage>
        <taxon>Bacteria</taxon>
        <taxon>Bacillati</taxon>
        <taxon>Actinomycetota</taxon>
        <taxon>Actinomycetes</taxon>
        <taxon>Micromonosporales</taxon>
        <taxon>Micromonosporaceae</taxon>
        <taxon>Paractinoplanes</taxon>
    </lineage>
</organism>
<protein>
    <submittedName>
        <fullName evidence="3">LytR C-terminal domain-containing protein</fullName>
    </submittedName>
</protein>
<dbReference type="InterPro" id="IPR027381">
    <property type="entry name" value="LytR/CpsA/Psr_C"/>
</dbReference>
<reference evidence="3 4" key="1">
    <citation type="submission" date="2021-06" db="EMBL/GenBank/DDBJ databases">
        <title>Actinoplanes lichenicola sp. nov., and Actinoplanes ovalisporus sp. nov., isolated from lichen in Thailand.</title>
        <authorList>
            <person name="Saeng-In P."/>
            <person name="Kanchanasin P."/>
            <person name="Yuki M."/>
            <person name="Kudo T."/>
            <person name="Ohkuma M."/>
            <person name="Phongsopitanun W."/>
            <person name="Tanasupawat S."/>
        </authorList>
    </citation>
    <scope>NUCLEOTIDE SEQUENCE [LARGE SCALE GENOMIC DNA]</scope>
    <source>
        <strain evidence="3 4">NBRC 110975</strain>
    </source>
</reference>
<gene>
    <name evidence="3" type="ORF">KOI35_08960</name>
</gene>
<name>A0ABS5YLL7_9ACTN</name>
<proteinExistence type="predicted"/>
<feature type="domain" description="LytR/CpsA/Psr regulator C-terminal" evidence="2">
    <location>
        <begin position="86"/>
        <end position="170"/>
    </location>
</feature>
<feature type="transmembrane region" description="Helical" evidence="1">
    <location>
        <begin position="38"/>
        <end position="58"/>
    </location>
</feature>
<evidence type="ECO:0000313" key="3">
    <source>
        <dbReference type="EMBL" id="MBU2663634.1"/>
    </source>
</evidence>
<evidence type="ECO:0000313" key="4">
    <source>
        <dbReference type="Proteomes" id="UP001519654"/>
    </source>
</evidence>
<keyword evidence="1" id="KW-1133">Transmembrane helix</keyword>
<sequence length="195" mass="20503">MSGLPERLRELEAEIHDMPVAPAADIRARGRSRRRRRLAAISVAGAVVLSTAGAALAWPQPQRTEQPPVSRTGMSCALALPDSPADVKVRVLDGGAGRLGTTVTQLEARGFTVLGRATVDTPPAPVSVHYGPAAIGAATLLRAALHGDSVMVFEPDRRDDIVNLVLGPDFQRLATPTELNQNLVTAGEPTAPPEC</sequence>
<keyword evidence="1" id="KW-0812">Transmembrane</keyword>
<dbReference type="Pfam" id="PF13399">
    <property type="entry name" value="LytR_C"/>
    <property type="match status" value="1"/>
</dbReference>
<comment type="caution">
    <text evidence="3">The sequence shown here is derived from an EMBL/GenBank/DDBJ whole genome shotgun (WGS) entry which is preliminary data.</text>
</comment>
<evidence type="ECO:0000259" key="2">
    <source>
        <dbReference type="Pfam" id="PF13399"/>
    </source>
</evidence>
<keyword evidence="1" id="KW-0472">Membrane</keyword>
<dbReference type="EMBL" id="JAHKKG010000003">
    <property type="protein sequence ID" value="MBU2663634.1"/>
    <property type="molecule type" value="Genomic_DNA"/>
</dbReference>
<evidence type="ECO:0000256" key="1">
    <source>
        <dbReference type="SAM" id="Phobius"/>
    </source>
</evidence>
<dbReference type="Proteomes" id="UP001519654">
    <property type="component" value="Unassembled WGS sequence"/>
</dbReference>
<keyword evidence="4" id="KW-1185">Reference proteome</keyword>